<dbReference type="SUPFAM" id="SSF159774">
    <property type="entry name" value="YerB-like"/>
    <property type="match status" value="1"/>
</dbReference>
<protein>
    <submittedName>
        <fullName evidence="1">Putative lipoprotein YerB</fullName>
    </submittedName>
</protein>
<dbReference type="KEGG" id="asoc:CB4_04106"/>
<name>A0A0U5BFS5_9BACL</name>
<dbReference type="AlphaFoldDB" id="A0A0U5BFS5"/>
<reference evidence="1 2" key="1">
    <citation type="submission" date="2015-12" db="EMBL/GenBank/DDBJ databases">
        <title>Genome sequence of Aneurinibacillus soli.</title>
        <authorList>
            <person name="Lee J.S."/>
            <person name="Lee K.C."/>
            <person name="Kim K.K."/>
            <person name="Lee B.W."/>
        </authorList>
    </citation>
    <scope>NUCLEOTIDE SEQUENCE [LARGE SCALE GENOMIC DNA]</scope>
    <source>
        <strain evidence="1 2">CB4</strain>
    </source>
</reference>
<evidence type="ECO:0000313" key="1">
    <source>
        <dbReference type="EMBL" id="BAU29852.1"/>
    </source>
</evidence>
<keyword evidence="2" id="KW-1185">Reference proteome</keyword>
<gene>
    <name evidence="1" type="primary">yerB</name>
    <name evidence="1" type="ORF">CB4_04106</name>
</gene>
<evidence type="ECO:0000313" key="2">
    <source>
        <dbReference type="Proteomes" id="UP000217696"/>
    </source>
</evidence>
<dbReference type="Pfam" id="PF17479">
    <property type="entry name" value="DUF3048_C"/>
    <property type="match status" value="1"/>
</dbReference>
<dbReference type="Pfam" id="PF11258">
    <property type="entry name" value="DUF3048"/>
    <property type="match status" value="1"/>
</dbReference>
<dbReference type="InterPro" id="IPR021416">
    <property type="entry name" value="DUF3048_N"/>
</dbReference>
<dbReference type="EMBL" id="AP017312">
    <property type="protein sequence ID" value="BAU29852.1"/>
    <property type="molecule type" value="Genomic_DNA"/>
</dbReference>
<keyword evidence="1" id="KW-0449">Lipoprotein</keyword>
<accession>A0A0U5BFS5</accession>
<dbReference type="RefSeq" id="WP_096467491.1">
    <property type="nucleotide sequence ID" value="NZ_QJSZ01000012.1"/>
</dbReference>
<organism evidence="1 2">
    <name type="scientific">Aneurinibacillus soli</name>
    <dbReference type="NCBI Taxonomy" id="1500254"/>
    <lineage>
        <taxon>Bacteria</taxon>
        <taxon>Bacillati</taxon>
        <taxon>Bacillota</taxon>
        <taxon>Bacilli</taxon>
        <taxon>Bacillales</taxon>
        <taxon>Paenibacillaceae</taxon>
        <taxon>Aneurinibacillus group</taxon>
        <taxon>Aneurinibacillus</taxon>
    </lineage>
</organism>
<dbReference type="InterPro" id="IPR035328">
    <property type="entry name" value="DUF3048_C"/>
</dbReference>
<sequence length="387" mass="43065">MREREAREYAKQKVCQVWKERRQNDIRLRRSDMNKKGRGQMARYRFLSLGLTTVLALTAAGCGNITEQGAPSPAQSTEQPAKPVSGQSSASYIAPLTGLPADHELKDRVVMVMINNYSKARPQSGLDQADMVYEMLEEGLITRFMAFYQSHSPKIVGPVRSIRPYNVELGQGFDAIMSHAGGSVAALSMLKNGQYADLDEIYAYSKAYWRDKSRRAPHNLYTSIVRLRTGAEAKGYNLGGATPTFSFKAPDEPMGGETATSIHVMYSKRNTAGYEYDAATKQYKRLTAGKPHMDKETGKQLTVTNVLVIAAHHRTLDQEGRLEIDTTGPGQGYMFQHGKALSVTWERRNDGAIRAYQNGVEVKLYPGTTWVNVVPDTPSLKAHLTYK</sequence>
<proteinExistence type="predicted"/>
<dbReference type="Gene3D" id="3.50.90.10">
    <property type="entry name" value="YerB-like"/>
    <property type="match status" value="1"/>
</dbReference>
<dbReference type="InterPro" id="IPR023158">
    <property type="entry name" value="YerB-like_sf"/>
</dbReference>
<dbReference type="OrthoDB" id="9779102at2"/>
<dbReference type="Proteomes" id="UP000217696">
    <property type="component" value="Chromosome"/>
</dbReference>